<keyword evidence="5" id="KW-1185">Reference proteome</keyword>
<dbReference type="InterPro" id="IPR036291">
    <property type="entry name" value="NAD(P)-bd_dom_sf"/>
</dbReference>
<dbReference type="Proteomes" id="UP000593574">
    <property type="component" value="Unassembled WGS sequence"/>
</dbReference>
<dbReference type="InterPro" id="IPR050425">
    <property type="entry name" value="NAD(P)_dehydrat-like"/>
</dbReference>
<name>A0A7J8ZU97_9ROSI</name>
<dbReference type="PANTHER" id="PTHR10366:SF563">
    <property type="entry name" value="CINNAMOYL-COA REDUCTASE 16"/>
    <property type="match status" value="1"/>
</dbReference>
<protein>
    <recommendedName>
        <fullName evidence="3">NAD-dependent epimerase/dehydratase domain-containing protein</fullName>
    </recommendedName>
</protein>
<evidence type="ECO:0000313" key="5">
    <source>
        <dbReference type="Proteomes" id="UP000593574"/>
    </source>
</evidence>
<evidence type="ECO:0000256" key="1">
    <source>
        <dbReference type="ARBA" id="ARBA00022857"/>
    </source>
</evidence>
<dbReference type="GO" id="GO:0016616">
    <property type="term" value="F:oxidoreductase activity, acting on the CH-OH group of donors, NAD or NADP as acceptor"/>
    <property type="evidence" value="ECO:0007669"/>
    <property type="project" value="TreeGrafter"/>
</dbReference>
<organism evidence="4 5">
    <name type="scientific">Gossypium laxum</name>
    <dbReference type="NCBI Taxonomy" id="34288"/>
    <lineage>
        <taxon>Eukaryota</taxon>
        <taxon>Viridiplantae</taxon>
        <taxon>Streptophyta</taxon>
        <taxon>Embryophyta</taxon>
        <taxon>Tracheophyta</taxon>
        <taxon>Spermatophyta</taxon>
        <taxon>Magnoliopsida</taxon>
        <taxon>eudicotyledons</taxon>
        <taxon>Gunneridae</taxon>
        <taxon>Pentapetalae</taxon>
        <taxon>rosids</taxon>
        <taxon>malvids</taxon>
        <taxon>Malvales</taxon>
        <taxon>Malvaceae</taxon>
        <taxon>Malvoideae</taxon>
        <taxon>Gossypium</taxon>
    </lineage>
</organism>
<evidence type="ECO:0000313" key="4">
    <source>
        <dbReference type="EMBL" id="MBA0714869.1"/>
    </source>
</evidence>
<feature type="domain" description="NAD-dependent epimerase/dehydratase" evidence="3">
    <location>
        <begin position="94"/>
        <end position="268"/>
    </location>
</feature>
<evidence type="ECO:0000256" key="2">
    <source>
        <dbReference type="ARBA" id="ARBA00023002"/>
    </source>
</evidence>
<accession>A0A7J8ZU97</accession>
<dbReference type="AlphaFoldDB" id="A0A7J8ZU97"/>
<comment type="caution">
    <text evidence="4">The sequence shown here is derived from an EMBL/GenBank/DDBJ whole genome shotgun (WGS) entry which is preliminary data.</text>
</comment>
<dbReference type="EMBL" id="JABEZV010000007">
    <property type="protein sequence ID" value="MBA0714869.1"/>
    <property type="molecule type" value="Genomic_DNA"/>
</dbReference>
<proteinExistence type="predicted"/>
<keyword evidence="1" id="KW-0521">NADP</keyword>
<dbReference type="InterPro" id="IPR001509">
    <property type="entry name" value="Epimerase_deHydtase"/>
</dbReference>
<evidence type="ECO:0000259" key="3">
    <source>
        <dbReference type="Pfam" id="PF01370"/>
    </source>
</evidence>
<gene>
    <name evidence="4" type="ORF">Golax_013814</name>
</gene>
<dbReference type="Gene3D" id="3.40.50.720">
    <property type="entry name" value="NAD(P)-binding Rossmann-like Domain"/>
    <property type="match status" value="1"/>
</dbReference>
<dbReference type="SUPFAM" id="SSF51735">
    <property type="entry name" value="NAD(P)-binding Rossmann-fold domains"/>
    <property type="match status" value="1"/>
</dbReference>
<sequence length="350" mass="39363">MKQSEVFQSRTVEKKTGMTVKQEKRKRVSFRREMKERNFFLSAIYCESGIVNLELMGFGIHRNLGFQVGCGILIHLARLKTKKKGYVGEWEESVTGGIGYIGSWLIEVLLQQGYSVHTTVRPDPDEKLKIFKADLRSPESFNAAMEGCRRVLHVSAPMDFQDSEHEAVLTQRSVDGALGIVKSCLRSKTVKRVVHTSSISAMCFNKENVERMDESYWTDVDYVRSELNSYVSSYAISKTETEKAVSEVATEHGLDLVTIIPPIVVGNKDYYSLLINVATVHIDDLARAMIFPREKGDLIVPQTHFVAEIEGAKLPGLSSKKLLDFGFKFNYGAEGMHDGAIKCCREKGFL</sequence>
<dbReference type="Pfam" id="PF01370">
    <property type="entry name" value="Epimerase"/>
    <property type="match status" value="1"/>
</dbReference>
<dbReference type="PANTHER" id="PTHR10366">
    <property type="entry name" value="NAD DEPENDENT EPIMERASE/DEHYDRATASE"/>
    <property type="match status" value="1"/>
</dbReference>
<reference evidence="4 5" key="1">
    <citation type="journal article" date="2019" name="Genome Biol. Evol.">
        <title>Insights into the evolution of the New World diploid cottons (Gossypium, subgenus Houzingenia) based on genome sequencing.</title>
        <authorList>
            <person name="Grover C.E."/>
            <person name="Arick M.A. 2nd"/>
            <person name="Thrash A."/>
            <person name="Conover J.L."/>
            <person name="Sanders W.S."/>
            <person name="Peterson D.G."/>
            <person name="Frelichowski J.E."/>
            <person name="Scheffler J.A."/>
            <person name="Scheffler B.E."/>
            <person name="Wendel J.F."/>
        </authorList>
    </citation>
    <scope>NUCLEOTIDE SEQUENCE [LARGE SCALE GENOMIC DNA]</scope>
    <source>
        <strain evidence="4">4</strain>
        <tissue evidence="4">Leaf</tissue>
    </source>
</reference>
<keyword evidence="2" id="KW-0560">Oxidoreductase</keyword>